<dbReference type="AlphaFoldDB" id="A0A0J1B539"/>
<feature type="region of interest" description="Disordered" evidence="1">
    <location>
        <begin position="1"/>
        <end position="42"/>
    </location>
</feature>
<feature type="compositionally biased region" description="Basic and acidic residues" evidence="1">
    <location>
        <begin position="25"/>
        <end position="35"/>
    </location>
</feature>
<evidence type="ECO:0000256" key="1">
    <source>
        <dbReference type="SAM" id="MobiDB-lite"/>
    </source>
</evidence>
<proteinExistence type="predicted"/>
<dbReference type="Proteomes" id="UP000036367">
    <property type="component" value="Unassembled WGS sequence"/>
</dbReference>
<sequence>MPSADREVCEMHSINSQPMVSSTKGRRESRQDFRFPRHQRTS</sequence>
<name>A0A0J1B539_RHOIS</name>
<gene>
    <name evidence="2" type="ORF">RISK_006031</name>
</gene>
<organism evidence="2 3">
    <name type="scientific">Rhodopirellula islandica</name>
    <dbReference type="NCBI Taxonomy" id="595434"/>
    <lineage>
        <taxon>Bacteria</taxon>
        <taxon>Pseudomonadati</taxon>
        <taxon>Planctomycetota</taxon>
        <taxon>Planctomycetia</taxon>
        <taxon>Pirellulales</taxon>
        <taxon>Pirellulaceae</taxon>
        <taxon>Rhodopirellula</taxon>
    </lineage>
</organism>
<evidence type="ECO:0000313" key="2">
    <source>
        <dbReference type="EMBL" id="KLU01847.1"/>
    </source>
</evidence>
<feature type="compositionally biased region" description="Basic and acidic residues" evidence="1">
    <location>
        <begin position="1"/>
        <end position="10"/>
    </location>
</feature>
<comment type="caution">
    <text evidence="2">The sequence shown here is derived from an EMBL/GenBank/DDBJ whole genome shotgun (WGS) entry which is preliminary data.</text>
</comment>
<keyword evidence="3" id="KW-1185">Reference proteome</keyword>
<accession>A0A0J1B539</accession>
<protein>
    <submittedName>
        <fullName evidence="2">Uncharacterized protein</fullName>
    </submittedName>
</protein>
<dbReference type="STRING" id="595434.RISK_006031"/>
<reference evidence="2" key="1">
    <citation type="submission" date="2015-05" db="EMBL/GenBank/DDBJ databases">
        <title>Permanent draft genome of Rhodopirellula islandicus K833.</title>
        <authorList>
            <person name="Kizina J."/>
            <person name="Richter M."/>
            <person name="Glockner F.O."/>
            <person name="Harder J."/>
        </authorList>
    </citation>
    <scope>NUCLEOTIDE SEQUENCE [LARGE SCALE GENOMIC DNA]</scope>
    <source>
        <strain evidence="2">K833</strain>
    </source>
</reference>
<dbReference type="EMBL" id="LECT01000048">
    <property type="protein sequence ID" value="KLU01847.1"/>
    <property type="molecule type" value="Genomic_DNA"/>
</dbReference>
<feature type="compositionally biased region" description="Polar residues" evidence="1">
    <location>
        <begin position="13"/>
        <end position="23"/>
    </location>
</feature>
<evidence type="ECO:0000313" key="3">
    <source>
        <dbReference type="Proteomes" id="UP000036367"/>
    </source>
</evidence>
<dbReference type="PATRIC" id="fig|595434.4.peg.5729"/>